<protein>
    <recommendedName>
        <fullName evidence="6">LPXTG cell wall anchor domain-containing protein</fullName>
    </recommendedName>
</protein>
<feature type="signal peptide" evidence="3">
    <location>
        <begin position="1"/>
        <end position="21"/>
    </location>
</feature>
<feature type="compositionally biased region" description="Pro residues" evidence="1">
    <location>
        <begin position="25"/>
        <end position="49"/>
    </location>
</feature>
<keyword evidence="2" id="KW-1133">Transmembrane helix</keyword>
<keyword evidence="2" id="KW-0472">Membrane</keyword>
<dbReference type="EMBL" id="BONQ01000076">
    <property type="protein sequence ID" value="GIG46720.1"/>
    <property type="molecule type" value="Genomic_DNA"/>
</dbReference>
<reference evidence="4" key="1">
    <citation type="submission" date="2021-01" db="EMBL/GenBank/DDBJ databases">
        <title>Whole genome shotgun sequence of Dactylosporangium siamense NBRC 106093.</title>
        <authorList>
            <person name="Komaki H."/>
            <person name="Tamura T."/>
        </authorList>
    </citation>
    <scope>NUCLEOTIDE SEQUENCE</scope>
    <source>
        <strain evidence="4">NBRC 106093</strain>
    </source>
</reference>
<dbReference type="NCBIfam" id="TIGR01167">
    <property type="entry name" value="LPXTG_anchor"/>
    <property type="match status" value="1"/>
</dbReference>
<sequence length="124" mass="12135">MSGVKAFTAGGVLLVALLAGATGKPSPPPGPPLPGPPAIVEPGAPPSTLPPLSHLPSVREPSGRSIAPSASAAPAEPSVNATSSPSPAAKTGTSRRSTGWIGLGVVLAVAGAVAFFVLRRRRHA</sequence>
<evidence type="ECO:0000256" key="2">
    <source>
        <dbReference type="SAM" id="Phobius"/>
    </source>
</evidence>
<feature type="transmembrane region" description="Helical" evidence="2">
    <location>
        <begin position="100"/>
        <end position="118"/>
    </location>
</feature>
<feature type="region of interest" description="Disordered" evidence="1">
    <location>
        <begin position="20"/>
        <end position="95"/>
    </location>
</feature>
<evidence type="ECO:0000256" key="1">
    <source>
        <dbReference type="SAM" id="MobiDB-lite"/>
    </source>
</evidence>
<feature type="compositionally biased region" description="Low complexity" evidence="1">
    <location>
        <begin position="63"/>
        <end position="78"/>
    </location>
</feature>
<keyword evidence="2" id="KW-0812">Transmembrane</keyword>
<gene>
    <name evidence="4" type="ORF">Dsi01nite_047610</name>
</gene>
<evidence type="ECO:0000313" key="4">
    <source>
        <dbReference type="EMBL" id="GIG46720.1"/>
    </source>
</evidence>
<name>A0A919UCL2_9ACTN</name>
<keyword evidence="5" id="KW-1185">Reference proteome</keyword>
<evidence type="ECO:0000256" key="3">
    <source>
        <dbReference type="SAM" id="SignalP"/>
    </source>
</evidence>
<accession>A0A919UCL2</accession>
<dbReference type="AlphaFoldDB" id="A0A919UCL2"/>
<organism evidence="4 5">
    <name type="scientific">Dactylosporangium siamense</name>
    <dbReference type="NCBI Taxonomy" id="685454"/>
    <lineage>
        <taxon>Bacteria</taxon>
        <taxon>Bacillati</taxon>
        <taxon>Actinomycetota</taxon>
        <taxon>Actinomycetes</taxon>
        <taxon>Micromonosporales</taxon>
        <taxon>Micromonosporaceae</taxon>
        <taxon>Dactylosporangium</taxon>
    </lineage>
</organism>
<evidence type="ECO:0000313" key="5">
    <source>
        <dbReference type="Proteomes" id="UP000660611"/>
    </source>
</evidence>
<dbReference type="Proteomes" id="UP000660611">
    <property type="component" value="Unassembled WGS sequence"/>
</dbReference>
<feature type="compositionally biased region" description="Polar residues" evidence="1">
    <location>
        <begin position="79"/>
        <end position="95"/>
    </location>
</feature>
<evidence type="ECO:0008006" key="6">
    <source>
        <dbReference type="Google" id="ProtNLM"/>
    </source>
</evidence>
<keyword evidence="3" id="KW-0732">Signal</keyword>
<proteinExistence type="predicted"/>
<comment type="caution">
    <text evidence="4">The sequence shown here is derived from an EMBL/GenBank/DDBJ whole genome shotgun (WGS) entry which is preliminary data.</text>
</comment>
<feature type="chain" id="PRO_5037011023" description="LPXTG cell wall anchor domain-containing protein" evidence="3">
    <location>
        <begin position="22"/>
        <end position="124"/>
    </location>
</feature>